<gene>
    <name evidence="4" type="ordered locus">CAALFM_C105740CA</name>
    <name evidence="3" type="ordered locus">orf19.10015</name>
</gene>
<dbReference type="GeneID" id="3639893"/>
<feature type="coiled-coil region" evidence="1">
    <location>
        <begin position="218"/>
        <end position="252"/>
    </location>
</feature>
<feature type="transmembrane region" description="Helical" evidence="2">
    <location>
        <begin position="307"/>
        <end position="329"/>
    </location>
</feature>
<keyword evidence="1" id="KW-0175">Coiled coil</keyword>
<dbReference type="SMR" id="A0A1D8PDN0"/>
<dbReference type="Proteomes" id="UP000000559">
    <property type="component" value="Chromosome 1"/>
</dbReference>
<keyword evidence="2" id="KW-0812">Transmembrane</keyword>
<dbReference type="RefSeq" id="XP_718499.2">
    <property type="nucleotide sequence ID" value="XM_713406.2"/>
</dbReference>
<reference evidence="4 5" key="2">
    <citation type="journal article" date="2007" name="Genome Biol.">
        <title>Assembly of the Candida albicans genome into sixteen supercontigs aligned on the eight chromosomes.</title>
        <authorList>
            <person name="van het Hoog M."/>
            <person name="Rast T.J."/>
            <person name="Martchenko M."/>
            <person name="Grindle S."/>
            <person name="Dignard D."/>
            <person name="Hogues H."/>
            <person name="Cuomo C."/>
            <person name="Berriman M."/>
            <person name="Scherer S."/>
            <person name="Magee B.B."/>
            <person name="Whiteway M."/>
            <person name="Chibana H."/>
            <person name="Nantel A."/>
            <person name="Magee P.T."/>
        </authorList>
    </citation>
    <scope>GENOME REANNOTATION</scope>
    <source>
        <strain evidence="5">SC5314 / ATCC MYA-2876</strain>
    </source>
</reference>
<evidence type="ECO:0000256" key="2">
    <source>
        <dbReference type="SAM" id="Phobius"/>
    </source>
</evidence>
<evidence type="ECO:0000256" key="1">
    <source>
        <dbReference type="SAM" id="Coils"/>
    </source>
</evidence>
<reference evidence="4 5" key="3">
    <citation type="journal article" date="2013" name="Genome Biol.">
        <title>Assembly of a phased diploid Candida albicans genome facilitates allele-specific measurements and provides a simple model for repeat and indel structure.</title>
        <authorList>
            <person name="Muzzey D."/>
            <person name="Schwartz K."/>
            <person name="Weissman J.S."/>
            <person name="Sherlock G."/>
        </authorList>
    </citation>
    <scope>NUCLEOTIDE SEQUENCE [LARGE SCALE GENOMIC DNA]</scope>
    <source>
        <strain evidence="5">SC5314 / ATCC MYA-2876</strain>
    </source>
</reference>
<dbReference type="AlphaFoldDB" id="A0A1D8PDN0"/>
<dbReference type="InParanoid" id="A0A1D8PDN0"/>
<organism evidence="4 5">
    <name type="scientific">Candida albicans (strain SC5314 / ATCC MYA-2876)</name>
    <name type="common">Yeast</name>
    <dbReference type="NCBI Taxonomy" id="237561"/>
    <lineage>
        <taxon>Eukaryota</taxon>
        <taxon>Fungi</taxon>
        <taxon>Dikarya</taxon>
        <taxon>Ascomycota</taxon>
        <taxon>Saccharomycotina</taxon>
        <taxon>Pichiomycetes</taxon>
        <taxon>Debaryomycetaceae</taxon>
        <taxon>Candida/Lodderomyces clade</taxon>
        <taxon>Candida</taxon>
    </lineage>
</organism>
<keyword evidence="5" id="KW-1185">Reference proteome</keyword>
<dbReference type="CGD" id="CAL0000200000">
    <property type="gene designation" value="orf19.10015"/>
</dbReference>
<evidence type="ECO:0000313" key="4">
    <source>
        <dbReference type="EMBL" id="AOW26238.1"/>
    </source>
</evidence>
<evidence type="ECO:0000313" key="5">
    <source>
        <dbReference type="Proteomes" id="UP000000559"/>
    </source>
</evidence>
<dbReference type="VEuPathDB" id="FungiDB:C1_05740C_A"/>
<dbReference type="KEGG" id="cal:CAALFM_C105740CA"/>
<dbReference type="OrthoDB" id="4007944at2759"/>
<proteinExistence type="predicted"/>
<reference evidence="4 5" key="1">
    <citation type="journal article" date="2004" name="Proc. Natl. Acad. Sci. U.S.A.">
        <title>The diploid genome sequence of Candida albicans.</title>
        <authorList>
            <person name="Jones T."/>
            <person name="Federspiel N.A."/>
            <person name="Chibana H."/>
            <person name="Dungan J."/>
            <person name="Kalman S."/>
            <person name="Magee B.B."/>
            <person name="Newport G."/>
            <person name="Thorstenson Y.R."/>
            <person name="Agabian N."/>
            <person name="Magee P.T."/>
            <person name="Davis R.W."/>
            <person name="Scherer S."/>
        </authorList>
    </citation>
    <scope>NUCLEOTIDE SEQUENCE [LARGE SCALE GENOMIC DNA]</scope>
    <source>
        <strain evidence="5">SC5314 / ATCC MYA-2876</strain>
    </source>
</reference>
<name>A0A1D8PDN0_CANAL</name>
<dbReference type="eggNOG" id="ENOG502RQ02">
    <property type="taxonomic scope" value="Eukaryota"/>
</dbReference>
<evidence type="ECO:0000313" key="3">
    <source>
        <dbReference type="CGD" id="CAL0000200000"/>
    </source>
</evidence>
<sequence length="380" mass="45372">MIATQQNIIDKLIDICWKRVRGTSDFIFLSQIRPIINEIQDILQKDSLFNERENEIIKQFIQSDPMKKLQKQELKKFIDRSVEFGNFEIFLFNRHKLTSYEIKRRIEQNSLSNDSMTNTKIPRLLPNREYKYKVWDELRQKDDYIKEKTQALESKDLKYSSLLSQIDEQLLAVKTLKGENLTLKKHIQELESQLSRQPPVNKSNAVYHLQLKERDLTIKKLDQVGKEYKKRIHQLEQQQLETSKAMNKLKQSILEQDKLVGRLKEKLINKTNDDTSNLKKFVTSLPIIKQWYILLKYKMDNKSTKMFALNIMLLVLTAWLFGMVVQMTYRTGILLFSTSPSPATYVYDSYGKNRLNYRLGFDVWRNIPWLEKLIYHYLEW</sequence>
<protein>
    <submittedName>
        <fullName evidence="4">Uncharacterized protein</fullName>
    </submittedName>
</protein>
<dbReference type="EMBL" id="CP017623">
    <property type="protein sequence ID" value="AOW26238.1"/>
    <property type="molecule type" value="Genomic_DNA"/>
</dbReference>
<keyword evidence="2" id="KW-1133">Transmembrane helix</keyword>
<keyword evidence="2" id="KW-0472">Membrane</keyword>
<accession>A0A1D8PDN0</accession>
<dbReference type="STRING" id="237561.A0A1D8PDN0"/>